<keyword evidence="3 4" id="KW-0012">Acyltransferase</keyword>
<dbReference type="InterPro" id="IPR016181">
    <property type="entry name" value="Acyl_CoA_acyltransferase"/>
</dbReference>
<comment type="subcellular location">
    <subcellularLocation>
        <location evidence="4">Cytoplasm</location>
    </subcellularLocation>
</comment>
<dbReference type="NCBIfam" id="TIGR00667">
    <property type="entry name" value="aat"/>
    <property type="match status" value="1"/>
</dbReference>
<dbReference type="EC" id="2.3.2.6" evidence="4"/>
<sequence>MIATTIATDFCRTVTPSEIATVIDYYSRGWFLMADEECGDLGWYRSRDRCLMPLDQRFRYPRSLQRVLNQQRFEFAISRDFQGTIAGCADRPSTWISDDLAEIYQQLQQHGWALSWEAWQGDRLVGGILGIAIGSLFIGESMFYREPEASKAALVTLVQSLRQGGWQVFDVQLTNPHLERFGSFCISDRGYCQQIQTAVAQPAQLLTPTGDRFSSHSHSPAASNHG</sequence>
<dbReference type="Pfam" id="PF03588">
    <property type="entry name" value="Leu_Phe_trans"/>
    <property type="match status" value="1"/>
</dbReference>
<gene>
    <name evidence="4 5" type="primary">aat</name>
    <name evidence="5" type="ORF">DOP62_13290</name>
</gene>
<protein>
    <recommendedName>
        <fullName evidence="4">Leucyl/phenylalanyl-tRNA--protein transferase</fullName>
        <ecNumber evidence="4">2.3.2.6</ecNumber>
    </recommendedName>
    <alternativeName>
        <fullName evidence="4">L/F-transferase</fullName>
    </alternativeName>
    <alternativeName>
        <fullName evidence="4">Leucyltransferase</fullName>
    </alternativeName>
    <alternativeName>
        <fullName evidence="4">Phenyalanyltransferase</fullName>
    </alternativeName>
</protein>
<dbReference type="GO" id="GO:0030163">
    <property type="term" value="P:protein catabolic process"/>
    <property type="evidence" value="ECO:0007669"/>
    <property type="project" value="UniProtKB-UniRule"/>
</dbReference>
<keyword evidence="2 4" id="KW-0808">Transferase</keyword>
<reference evidence="5 6" key="1">
    <citation type="journal article" date="2018" name="Sci. Rep.">
        <title>Genome Features and Biochemical Characteristics of a Robust, Fast Growing and Naturally Transformable Cyanobacterium Synechococcus elongatus PCC 11801 Isolated from India.</title>
        <authorList>
            <person name="Jaiswal D."/>
            <person name="Sengupta A."/>
            <person name="Sohoni S."/>
            <person name="Sengupta S."/>
            <person name="Phadnavis A.G."/>
            <person name="Pakrasi H.B."/>
            <person name="Wangikar P.P."/>
        </authorList>
    </citation>
    <scope>NUCLEOTIDE SEQUENCE [LARGE SCALE GENOMIC DNA]</scope>
    <source>
        <strain evidence="5 6">PCC 11801</strain>
    </source>
</reference>
<comment type="catalytic activity">
    <reaction evidence="4">
        <text>N-terminal L-lysyl-[protein] + L-leucyl-tRNA(Leu) = N-terminal L-leucyl-L-lysyl-[protein] + tRNA(Leu) + H(+)</text>
        <dbReference type="Rhea" id="RHEA:12340"/>
        <dbReference type="Rhea" id="RHEA-COMP:9613"/>
        <dbReference type="Rhea" id="RHEA-COMP:9622"/>
        <dbReference type="Rhea" id="RHEA-COMP:12670"/>
        <dbReference type="Rhea" id="RHEA-COMP:12671"/>
        <dbReference type="ChEBI" id="CHEBI:15378"/>
        <dbReference type="ChEBI" id="CHEBI:65249"/>
        <dbReference type="ChEBI" id="CHEBI:78442"/>
        <dbReference type="ChEBI" id="CHEBI:78494"/>
        <dbReference type="ChEBI" id="CHEBI:133043"/>
        <dbReference type="EC" id="2.3.2.6"/>
    </reaction>
</comment>
<dbReference type="EMBL" id="CP030139">
    <property type="protein sequence ID" value="AZB73551.1"/>
    <property type="molecule type" value="Genomic_DNA"/>
</dbReference>
<evidence type="ECO:0000256" key="4">
    <source>
        <dbReference type="HAMAP-Rule" id="MF_00688"/>
    </source>
</evidence>
<dbReference type="InterPro" id="IPR042203">
    <property type="entry name" value="Leu/Phe-tRNA_Trfase_C"/>
</dbReference>
<comment type="similarity">
    <text evidence="4">Belongs to the L/F-transferase family.</text>
</comment>
<evidence type="ECO:0000313" key="5">
    <source>
        <dbReference type="EMBL" id="AZB73551.1"/>
    </source>
</evidence>
<dbReference type="PANTHER" id="PTHR30098">
    <property type="entry name" value="LEUCYL/PHENYLALANYL-TRNA--PROTEIN TRANSFERASE"/>
    <property type="match status" value="1"/>
</dbReference>
<dbReference type="GO" id="GO:0008914">
    <property type="term" value="F:leucyl-tRNA--protein transferase activity"/>
    <property type="evidence" value="ECO:0007669"/>
    <property type="project" value="UniProtKB-UniRule"/>
</dbReference>
<comment type="catalytic activity">
    <reaction evidence="4">
        <text>L-phenylalanyl-tRNA(Phe) + an N-terminal L-alpha-aminoacyl-[protein] = an N-terminal L-phenylalanyl-L-alpha-aminoacyl-[protein] + tRNA(Phe)</text>
        <dbReference type="Rhea" id="RHEA:43632"/>
        <dbReference type="Rhea" id="RHEA-COMP:9668"/>
        <dbReference type="Rhea" id="RHEA-COMP:9699"/>
        <dbReference type="Rhea" id="RHEA-COMP:10636"/>
        <dbReference type="Rhea" id="RHEA-COMP:10637"/>
        <dbReference type="ChEBI" id="CHEBI:78442"/>
        <dbReference type="ChEBI" id="CHEBI:78531"/>
        <dbReference type="ChEBI" id="CHEBI:78597"/>
        <dbReference type="ChEBI" id="CHEBI:83561"/>
        <dbReference type="EC" id="2.3.2.6"/>
    </reaction>
</comment>
<dbReference type="RefSeq" id="WP_208674500.1">
    <property type="nucleotide sequence ID" value="NZ_CP030139.2"/>
</dbReference>
<evidence type="ECO:0000313" key="6">
    <source>
        <dbReference type="Proteomes" id="UP000267249"/>
    </source>
</evidence>
<dbReference type="HAMAP" id="MF_00688">
    <property type="entry name" value="Leu_Phe_trans"/>
    <property type="match status" value="1"/>
</dbReference>
<keyword evidence="1 4" id="KW-0963">Cytoplasm</keyword>
<organism evidence="5 6">
    <name type="scientific">Synechococcus elongatus PCC 11801</name>
    <dbReference type="NCBI Taxonomy" id="2219813"/>
    <lineage>
        <taxon>Bacteria</taxon>
        <taxon>Bacillati</taxon>
        <taxon>Cyanobacteriota</taxon>
        <taxon>Cyanophyceae</taxon>
        <taxon>Synechococcales</taxon>
        <taxon>Synechococcaceae</taxon>
        <taxon>Synechococcus</taxon>
    </lineage>
</organism>
<dbReference type="SUPFAM" id="SSF55729">
    <property type="entry name" value="Acyl-CoA N-acyltransferases (Nat)"/>
    <property type="match status" value="1"/>
</dbReference>
<evidence type="ECO:0000256" key="2">
    <source>
        <dbReference type="ARBA" id="ARBA00022679"/>
    </source>
</evidence>
<dbReference type="InterPro" id="IPR004616">
    <property type="entry name" value="Leu/Phe-tRNA_Trfase"/>
</dbReference>
<name>A0AAN1QQH6_SYNEL</name>
<dbReference type="AlphaFoldDB" id="A0AAN1QQH6"/>
<dbReference type="GO" id="GO:0005737">
    <property type="term" value="C:cytoplasm"/>
    <property type="evidence" value="ECO:0007669"/>
    <property type="project" value="UniProtKB-SubCell"/>
</dbReference>
<evidence type="ECO:0000256" key="1">
    <source>
        <dbReference type="ARBA" id="ARBA00022490"/>
    </source>
</evidence>
<comment type="function">
    <text evidence="4">Functions in the N-end rule pathway of protein degradation where it conjugates Leu, Phe and, less efficiently, Met from aminoacyl-tRNAs to the N-termini of proteins containing an N-terminal arginine or lysine.</text>
</comment>
<dbReference type="PANTHER" id="PTHR30098:SF2">
    <property type="entry name" value="LEUCYL_PHENYLALANYL-TRNA--PROTEIN TRANSFERASE"/>
    <property type="match status" value="1"/>
</dbReference>
<proteinExistence type="inferred from homology"/>
<dbReference type="Gene3D" id="3.40.630.70">
    <property type="entry name" value="Leucyl/phenylalanyl-tRNA-protein transferase, C-terminal domain"/>
    <property type="match status" value="1"/>
</dbReference>
<evidence type="ECO:0000256" key="3">
    <source>
        <dbReference type="ARBA" id="ARBA00023315"/>
    </source>
</evidence>
<dbReference type="Proteomes" id="UP000267249">
    <property type="component" value="Chromosome"/>
</dbReference>
<comment type="catalytic activity">
    <reaction evidence="4">
        <text>N-terminal L-arginyl-[protein] + L-leucyl-tRNA(Leu) = N-terminal L-leucyl-L-arginyl-[protein] + tRNA(Leu) + H(+)</text>
        <dbReference type="Rhea" id="RHEA:50416"/>
        <dbReference type="Rhea" id="RHEA-COMP:9613"/>
        <dbReference type="Rhea" id="RHEA-COMP:9622"/>
        <dbReference type="Rhea" id="RHEA-COMP:12672"/>
        <dbReference type="Rhea" id="RHEA-COMP:12673"/>
        <dbReference type="ChEBI" id="CHEBI:15378"/>
        <dbReference type="ChEBI" id="CHEBI:64719"/>
        <dbReference type="ChEBI" id="CHEBI:78442"/>
        <dbReference type="ChEBI" id="CHEBI:78494"/>
        <dbReference type="ChEBI" id="CHEBI:133044"/>
        <dbReference type="EC" id="2.3.2.6"/>
    </reaction>
</comment>
<accession>A0AAN1QQH6</accession>